<sequence>MAEQSQYEELARQLRGVGAVKRDLARSLPQECSSGSAAVLALLHHHGQMRMSRLAELLTIDMSVTSRHVAHAADRGWLERQPDPLDKRSRLLSISPAGSELLREISDRYVDMLSDTLKDWSDEDVGRLTELLARLHNSFGDCRSRGGRQLPEAPTSRTPA</sequence>
<accession>A0ABQ7FLB4</accession>
<dbReference type="InterPro" id="IPR039422">
    <property type="entry name" value="MarR/SlyA-like"/>
</dbReference>
<dbReference type="PROSITE" id="PS50995">
    <property type="entry name" value="HTH_MARR_2"/>
    <property type="match status" value="1"/>
</dbReference>
<dbReference type="PANTHER" id="PTHR33164:SF57">
    <property type="entry name" value="MARR-FAMILY TRANSCRIPTIONAL REGULATOR"/>
    <property type="match status" value="1"/>
</dbReference>
<evidence type="ECO:0000259" key="1">
    <source>
        <dbReference type="PROSITE" id="PS50995"/>
    </source>
</evidence>
<dbReference type="PRINTS" id="PR00598">
    <property type="entry name" value="HTHMARR"/>
</dbReference>
<evidence type="ECO:0000313" key="3">
    <source>
        <dbReference type="Proteomes" id="UP000621266"/>
    </source>
</evidence>
<evidence type="ECO:0000313" key="2">
    <source>
        <dbReference type="EMBL" id="KAF4408763.1"/>
    </source>
</evidence>
<gene>
    <name evidence="2" type="ORF">GCU69_12655</name>
</gene>
<dbReference type="PANTHER" id="PTHR33164">
    <property type="entry name" value="TRANSCRIPTIONAL REGULATOR, MARR FAMILY"/>
    <property type="match status" value="1"/>
</dbReference>
<dbReference type="EMBL" id="WHPN01000264">
    <property type="protein sequence ID" value="KAF4408763.1"/>
    <property type="molecule type" value="Genomic_DNA"/>
</dbReference>
<dbReference type="RefSeq" id="WP_098752977.1">
    <property type="nucleotide sequence ID" value="NZ_WHPN01000264.1"/>
</dbReference>
<dbReference type="SUPFAM" id="SSF46785">
    <property type="entry name" value="Winged helix' DNA-binding domain"/>
    <property type="match status" value="1"/>
</dbReference>
<feature type="domain" description="HTH marR-type" evidence="1">
    <location>
        <begin position="7"/>
        <end position="137"/>
    </location>
</feature>
<name>A0ABQ7FLB4_9ACTN</name>
<dbReference type="Pfam" id="PF01047">
    <property type="entry name" value="MarR"/>
    <property type="match status" value="1"/>
</dbReference>
<dbReference type="InterPro" id="IPR036388">
    <property type="entry name" value="WH-like_DNA-bd_sf"/>
</dbReference>
<dbReference type="InterPro" id="IPR000835">
    <property type="entry name" value="HTH_MarR-typ"/>
</dbReference>
<dbReference type="SMART" id="SM00347">
    <property type="entry name" value="HTH_MARR"/>
    <property type="match status" value="1"/>
</dbReference>
<dbReference type="Gene3D" id="1.10.10.10">
    <property type="entry name" value="Winged helix-like DNA-binding domain superfamily/Winged helix DNA-binding domain"/>
    <property type="match status" value="1"/>
</dbReference>
<keyword evidence="3" id="KW-1185">Reference proteome</keyword>
<dbReference type="InterPro" id="IPR036390">
    <property type="entry name" value="WH_DNA-bd_sf"/>
</dbReference>
<comment type="caution">
    <text evidence="2">The sequence shown here is derived from an EMBL/GenBank/DDBJ whole genome shotgun (WGS) entry which is preliminary data.</text>
</comment>
<protein>
    <submittedName>
        <fullName evidence="2">MarR family transcriptional regulator</fullName>
    </submittedName>
</protein>
<dbReference type="Proteomes" id="UP000621266">
    <property type="component" value="Unassembled WGS sequence"/>
</dbReference>
<organism evidence="2 3">
    <name type="scientific">Streptomyces lycii</name>
    <dbReference type="NCBI Taxonomy" id="2654337"/>
    <lineage>
        <taxon>Bacteria</taxon>
        <taxon>Bacillati</taxon>
        <taxon>Actinomycetota</taxon>
        <taxon>Actinomycetes</taxon>
        <taxon>Kitasatosporales</taxon>
        <taxon>Streptomycetaceae</taxon>
        <taxon>Streptomyces</taxon>
    </lineage>
</organism>
<proteinExistence type="predicted"/>
<reference evidence="2 3" key="1">
    <citation type="submission" date="2019-10" db="EMBL/GenBank/DDBJ databases">
        <title>Streptomyces tenebrisbrunneis sp.nov., an endogenous actinomycete isolated from of Lycium ruthenicum.</title>
        <authorList>
            <person name="Ma L."/>
        </authorList>
    </citation>
    <scope>NUCLEOTIDE SEQUENCE [LARGE SCALE GENOMIC DNA]</scope>
    <source>
        <strain evidence="2 3">TRM 66187</strain>
    </source>
</reference>